<accession>A0A1E4SIT4</accession>
<proteinExistence type="predicted"/>
<evidence type="ECO:0000313" key="1">
    <source>
        <dbReference type="EMBL" id="ODV79423.1"/>
    </source>
</evidence>
<gene>
    <name evidence="1" type="ORF">CANTADRAFT_52307</name>
</gene>
<dbReference type="EMBL" id="KV453912">
    <property type="protein sequence ID" value="ODV79423.1"/>
    <property type="molecule type" value="Genomic_DNA"/>
</dbReference>
<dbReference type="PANTHER" id="PTHR37852:SF1">
    <property type="entry name" value="HIG1 DOMAIN-CONTAINING PROTEIN"/>
    <property type="match status" value="1"/>
</dbReference>
<dbReference type="STRING" id="984487.A0A1E4SIT4"/>
<dbReference type="GeneID" id="30984198"/>
<dbReference type="Proteomes" id="UP000094285">
    <property type="component" value="Unassembled WGS sequence"/>
</dbReference>
<keyword evidence="2" id="KW-1185">Reference proteome</keyword>
<name>A0A1E4SIT4_9ASCO</name>
<evidence type="ECO:0000313" key="2">
    <source>
        <dbReference type="Proteomes" id="UP000094285"/>
    </source>
</evidence>
<dbReference type="AlphaFoldDB" id="A0A1E4SIT4"/>
<reference evidence="2" key="1">
    <citation type="submission" date="2016-05" db="EMBL/GenBank/DDBJ databases">
        <title>Comparative genomics of biotechnologically important yeasts.</title>
        <authorList>
            <consortium name="DOE Joint Genome Institute"/>
            <person name="Riley R."/>
            <person name="Haridas S."/>
            <person name="Wolfe K.H."/>
            <person name="Lopes M.R."/>
            <person name="Hittinger C.T."/>
            <person name="Goker M."/>
            <person name="Salamov A."/>
            <person name="Wisecaver J."/>
            <person name="Long T.M."/>
            <person name="Aerts A.L."/>
            <person name="Barry K."/>
            <person name="Choi C."/>
            <person name="Clum A."/>
            <person name="Coughlan A.Y."/>
            <person name="Deshpande S."/>
            <person name="Douglass A.P."/>
            <person name="Hanson S.J."/>
            <person name="Klenk H.-P."/>
            <person name="Labutti K."/>
            <person name="Lapidus A."/>
            <person name="Lindquist E."/>
            <person name="Lipzen A."/>
            <person name="Meier-Kolthoff J.P."/>
            <person name="Ohm R.A."/>
            <person name="Otillar R.P."/>
            <person name="Pangilinan J."/>
            <person name="Peng Y."/>
            <person name="Rokas A."/>
            <person name="Rosa C.A."/>
            <person name="Scheuner C."/>
            <person name="Sibirny A.A."/>
            <person name="Slot J.C."/>
            <person name="Stielow J.B."/>
            <person name="Sun H."/>
            <person name="Kurtzman C.P."/>
            <person name="Blackwell M."/>
            <person name="Grigoriev I.V."/>
            <person name="Jeffries T.W."/>
        </authorList>
    </citation>
    <scope>NUCLEOTIDE SEQUENCE [LARGE SCALE GENOMIC DNA]</scope>
    <source>
        <strain evidence="2">NRRL Y-17324</strain>
    </source>
</reference>
<sequence length="181" mass="20325">MSLADAPDLRVNERLHLYPYERLEALSITSGIVGGLAGFYDGLKSSSLRYLTENGHRLPQTVGGWYFYHKKKNYVMIVTGGKTAVHQGLKYSMSVGGFFGLEYLIDTYVRGGTKDFMNTTVAAGLFAGAYGKYYHLSRIQVRNYVRNGTMLGLMLGLAQDMLIYRRGGSVWYVDKMKKMEA</sequence>
<organism evidence="1 2">
    <name type="scientific">Suhomyces tanzawaensis NRRL Y-17324</name>
    <dbReference type="NCBI Taxonomy" id="984487"/>
    <lineage>
        <taxon>Eukaryota</taxon>
        <taxon>Fungi</taxon>
        <taxon>Dikarya</taxon>
        <taxon>Ascomycota</taxon>
        <taxon>Saccharomycotina</taxon>
        <taxon>Pichiomycetes</taxon>
        <taxon>Debaryomycetaceae</taxon>
        <taxon>Suhomyces</taxon>
    </lineage>
</organism>
<protein>
    <submittedName>
        <fullName evidence="1">Uncharacterized protein</fullName>
    </submittedName>
</protein>
<dbReference type="PANTHER" id="PTHR37852">
    <property type="entry name" value="YALI0B21208P"/>
    <property type="match status" value="1"/>
</dbReference>
<dbReference type="RefSeq" id="XP_020064545.1">
    <property type="nucleotide sequence ID" value="XM_020210062.1"/>
</dbReference>
<dbReference type="OrthoDB" id="5584028at2759"/>